<evidence type="ECO:0000313" key="1">
    <source>
        <dbReference type="EMBL" id="AGS39467.1"/>
    </source>
</evidence>
<reference evidence="2" key="2">
    <citation type="journal article" date="2016" name="Environ. Microbiol. Rep.">
        <title>Analysis of defence systems and a conjugative IncP-1 plasmid in the marine polyaromatic hydrocarbons-degrading bacterium Cycloclasticus sp. 78-ME.</title>
        <authorList>
            <person name="Yakimov M.M."/>
            <person name="Crisafi F."/>
            <person name="Messina E."/>
            <person name="Smedile F."/>
            <person name="Lopatina A."/>
            <person name="Denaro R."/>
            <person name="Pieper D.H."/>
            <person name="Golyshin P.N."/>
            <person name="Giuliano L."/>
        </authorList>
    </citation>
    <scope>NUCLEOTIDE SEQUENCE [LARGE SCALE GENOMIC DNA]</scope>
    <source>
        <strain evidence="2">78-ME</strain>
    </source>
</reference>
<reference evidence="1 2" key="1">
    <citation type="submission" date="2013-05" db="EMBL/GenBank/DDBJ databases">
        <title>Between feast and famine: a lifestyle of most important marine PAH-degrading bacterium Cycloclasticus sp. 7ME.</title>
        <authorList>
            <person name="Yakimov M.M."/>
            <person name="Messina E."/>
            <person name="Genovese M."/>
            <person name="Denaro R."/>
            <person name="Crisafi F."/>
            <person name="Russo D."/>
            <person name="Cappello S."/>
            <person name="Santisi S."/>
            <person name="Smedile F."/>
            <person name="Golyshina O.V."/>
            <person name="Tran H."/>
            <person name="Pieper D.H."/>
            <person name="Golyshin P.N."/>
            <person name="Giuliano L."/>
        </authorList>
    </citation>
    <scope>NUCLEOTIDE SEQUENCE [LARGE SCALE GENOMIC DNA]</scope>
    <source>
        <strain evidence="1 2">78-ME</strain>
    </source>
</reference>
<dbReference type="RefSeq" id="WP_020932377.1">
    <property type="nucleotide sequence ID" value="NC_021917.1"/>
</dbReference>
<accession>S5TF73</accession>
<sequence length="321" mass="35999">MTPEIKILHQLSMNEIFEVNSSTESDLKAWVANGHYLLSNTLVPSARNRTVEFELRFQQKEILHISLANDCNRFAQAAIESMWSIGKVSQLPKSTSWASVQMYYAAFFSVHAILRIFGQACSQLENDHVDKVLEIAKATELDGGVTSIENGFYFSSISNNEMKFKKLKDSHADTWSSFSGLLIWLIDNVSNTTGLGAHKSEAVTLISNIKAAIHKSGAAKGNWPSQVRNKVNYQHTHGVWYPYKGAIHDQEAVLRNSEWMKNPSSFDLSINGNDISLLYSLSNSILSLMYHLMKYGYDRSGKVSLPLKNGTFRLINQLQAA</sequence>
<dbReference type="KEGG" id="cza:CYCME_1136"/>
<dbReference type="AlphaFoldDB" id="S5TF73"/>
<organism evidence="1 2">
    <name type="scientific">Cycloclasticus zancles 78-ME</name>
    <dbReference type="NCBI Taxonomy" id="1198232"/>
    <lineage>
        <taxon>Bacteria</taxon>
        <taxon>Pseudomonadati</taxon>
        <taxon>Pseudomonadota</taxon>
        <taxon>Gammaproteobacteria</taxon>
        <taxon>Thiotrichales</taxon>
        <taxon>Piscirickettsiaceae</taxon>
        <taxon>Cycloclasticus</taxon>
    </lineage>
</organism>
<proteinExistence type="predicted"/>
<gene>
    <name evidence="1" type="ORF">CYCME_1136</name>
</gene>
<dbReference type="PATRIC" id="fig|1198232.3.peg.1137"/>
<keyword evidence="2" id="KW-1185">Reference proteome</keyword>
<dbReference type="EMBL" id="CP005996">
    <property type="protein sequence ID" value="AGS39467.1"/>
    <property type="molecule type" value="Genomic_DNA"/>
</dbReference>
<evidence type="ECO:0000313" key="2">
    <source>
        <dbReference type="Proteomes" id="UP000015380"/>
    </source>
</evidence>
<dbReference type="HOGENOM" id="CLU_881863_0_0_6"/>
<dbReference type="Proteomes" id="UP000015380">
    <property type="component" value="Chromosome"/>
</dbReference>
<name>S5TF73_9GAMM</name>
<protein>
    <submittedName>
        <fullName evidence="1">Uncharacterized protein</fullName>
    </submittedName>
</protein>
<dbReference type="eggNOG" id="ENOG50334JV">
    <property type="taxonomic scope" value="Bacteria"/>
</dbReference>